<evidence type="ECO:0000256" key="1">
    <source>
        <dbReference type="SAM" id="MobiDB-lite"/>
    </source>
</evidence>
<feature type="compositionally biased region" description="Low complexity" evidence="1">
    <location>
        <begin position="125"/>
        <end position="151"/>
    </location>
</feature>
<organism evidence="2 3">
    <name type="scientific">Eumeta variegata</name>
    <name type="common">Bagworm moth</name>
    <name type="synonym">Eumeta japonica</name>
    <dbReference type="NCBI Taxonomy" id="151549"/>
    <lineage>
        <taxon>Eukaryota</taxon>
        <taxon>Metazoa</taxon>
        <taxon>Ecdysozoa</taxon>
        <taxon>Arthropoda</taxon>
        <taxon>Hexapoda</taxon>
        <taxon>Insecta</taxon>
        <taxon>Pterygota</taxon>
        <taxon>Neoptera</taxon>
        <taxon>Endopterygota</taxon>
        <taxon>Lepidoptera</taxon>
        <taxon>Glossata</taxon>
        <taxon>Ditrysia</taxon>
        <taxon>Tineoidea</taxon>
        <taxon>Psychidae</taxon>
        <taxon>Oiketicinae</taxon>
        <taxon>Eumeta</taxon>
    </lineage>
</organism>
<reference evidence="2 3" key="1">
    <citation type="journal article" date="2019" name="Commun. Biol.">
        <title>The bagworm genome reveals a unique fibroin gene that provides high tensile strength.</title>
        <authorList>
            <person name="Kono N."/>
            <person name="Nakamura H."/>
            <person name="Ohtoshi R."/>
            <person name="Tomita M."/>
            <person name="Numata K."/>
            <person name="Arakawa K."/>
        </authorList>
    </citation>
    <scope>NUCLEOTIDE SEQUENCE [LARGE SCALE GENOMIC DNA]</scope>
</reference>
<dbReference type="EMBL" id="BGZK01000302">
    <property type="protein sequence ID" value="GBP35316.1"/>
    <property type="molecule type" value="Genomic_DNA"/>
</dbReference>
<proteinExistence type="predicted"/>
<evidence type="ECO:0000313" key="2">
    <source>
        <dbReference type="EMBL" id="GBP35316.1"/>
    </source>
</evidence>
<feature type="region of interest" description="Disordered" evidence="1">
    <location>
        <begin position="73"/>
        <end position="164"/>
    </location>
</feature>
<protein>
    <submittedName>
        <fullName evidence="2">Uncharacterized protein</fullName>
    </submittedName>
</protein>
<feature type="compositionally biased region" description="Basic residues" evidence="1">
    <location>
        <begin position="74"/>
        <end position="91"/>
    </location>
</feature>
<sequence length="164" mass="18400">MGDAAAPPPTLAHGETIHYLRAVHAHHALRERPRPHPPRRSRTNRLPCPFPPPRRRRDIDAAFYHLIRFESPYRRRRRARPSPNGARRRPYKCAIVPDERVAEVGQRGHERGRDAGEPGRGGARQGAVRVTGAARRLLRPAVAAARAAPLPDSSLNPKYSPTRL</sequence>
<evidence type="ECO:0000313" key="3">
    <source>
        <dbReference type="Proteomes" id="UP000299102"/>
    </source>
</evidence>
<feature type="compositionally biased region" description="Basic and acidic residues" evidence="1">
    <location>
        <begin position="97"/>
        <end position="117"/>
    </location>
</feature>
<feature type="compositionally biased region" description="Polar residues" evidence="1">
    <location>
        <begin position="153"/>
        <end position="164"/>
    </location>
</feature>
<dbReference type="Proteomes" id="UP000299102">
    <property type="component" value="Unassembled WGS sequence"/>
</dbReference>
<accession>A0A4C1V9D2</accession>
<comment type="caution">
    <text evidence="2">The sequence shown here is derived from an EMBL/GenBank/DDBJ whole genome shotgun (WGS) entry which is preliminary data.</text>
</comment>
<keyword evidence="3" id="KW-1185">Reference proteome</keyword>
<dbReference type="AlphaFoldDB" id="A0A4C1V9D2"/>
<feature type="region of interest" description="Disordered" evidence="1">
    <location>
        <begin position="29"/>
        <end position="54"/>
    </location>
</feature>
<name>A0A4C1V9D2_EUMVA</name>
<gene>
    <name evidence="2" type="ORF">EVAR_20689_1</name>
</gene>